<organism evidence="3 4">
    <name type="scientific">Lentzea flava</name>
    <dbReference type="NCBI Taxonomy" id="103732"/>
    <lineage>
        <taxon>Bacteria</taxon>
        <taxon>Bacillati</taxon>
        <taxon>Actinomycetota</taxon>
        <taxon>Actinomycetes</taxon>
        <taxon>Pseudonocardiales</taxon>
        <taxon>Pseudonocardiaceae</taxon>
        <taxon>Lentzea</taxon>
    </lineage>
</organism>
<reference evidence="4" key="1">
    <citation type="journal article" date="2019" name="Int. J. Syst. Evol. Microbiol.">
        <title>The Global Catalogue of Microorganisms (GCM) 10K type strain sequencing project: providing services to taxonomists for standard genome sequencing and annotation.</title>
        <authorList>
            <consortium name="The Broad Institute Genomics Platform"/>
            <consortium name="The Broad Institute Genome Sequencing Center for Infectious Disease"/>
            <person name="Wu L."/>
            <person name="Ma J."/>
        </authorList>
    </citation>
    <scope>NUCLEOTIDE SEQUENCE [LARGE SCALE GENOMIC DNA]</scope>
    <source>
        <strain evidence="4">JCM 3296</strain>
    </source>
</reference>
<proteinExistence type="predicted"/>
<evidence type="ECO:0000259" key="2">
    <source>
        <dbReference type="Pfam" id="PF14040"/>
    </source>
</evidence>
<dbReference type="InterPro" id="IPR029476">
    <property type="entry name" value="DNase_NucA_NucB"/>
</dbReference>
<gene>
    <name evidence="3" type="ORF">GCM10010178_42510</name>
</gene>
<evidence type="ECO:0000256" key="1">
    <source>
        <dbReference type="SAM" id="MobiDB-lite"/>
    </source>
</evidence>
<sequence length="203" mass="22138">MSVKSKIGVPLVLLIVAGLYSAVEYPEETSNAIETIKELLPDDAPVGMEVPPPYNDRYKTCTAAQVVNDKRCGDDKVLPIDAKKMPHIARNISLHWKQHPQTAALTKASYKQAQNYKDSGCATFVRTVDPPERGKKGSCDEFPFKSTEEGGAGSRIEEVPRREQDIQGGVIGGFYSTHKMVDGDKYVVVLVNTASIAPGPYKG</sequence>
<evidence type="ECO:0000313" key="3">
    <source>
        <dbReference type="EMBL" id="GGU45575.1"/>
    </source>
</evidence>
<name>A0ABQ2UN13_9PSEU</name>
<evidence type="ECO:0000313" key="4">
    <source>
        <dbReference type="Proteomes" id="UP000649573"/>
    </source>
</evidence>
<dbReference type="Proteomes" id="UP000649573">
    <property type="component" value="Unassembled WGS sequence"/>
</dbReference>
<feature type="region of interest" description="Disordered" evidence="1">
    <location>
        <begin position="132"/>
        <end position="154"/>
    </location>
</feature>
<comment type="caution">
    <text evidence="3">The sequence shown here is derived from an EMBL/GenBank/DDBJ whole genome shotgun (WGS) entry which is preliminary data.</text>
</comment>
<protein>
    <recommendedName>
        <fullName evidence="2">Deoxyribonuclease NucA/NucB domain-containing protein</fullName>
    </recommendedName>
</protein>
<accession>A0ABQ2UN13</accession>
<feature type="domain" description="Deoxyribonuclease NucA/NucB" evidence="2">
    <location>
        <begin position="99"/>
        <end position="189"/>
    </location>
</feature>
<dbReference type="Pfam" id="PF14040">
    <property type="entry name" value="DNase_NucA_NucB"/>
    <property type="match status" value="1"/>
</dbReference>
<dbReference type="EMBL" id="BMRE01000018">
    <property type="protein sequence ID" value="GGU45575.1"/>
    <property type="molecule type" value="Genomic_DNA"/>
</dbReference>
<feature type="compositionally biased region" description="Basic and acidic residues" evidence="1">
    <location>
        <begin position="132"/>
        <end position="148"/>
    </location>
</feature>
<keyword evidence="4" id="KW-1185">Reference proteome</keyword>